<evidence type="ECO:0008006" key="4">
    <source>
        <dbReference type="Google" id="ProtNLM"/>
    </source>
</evidence>
<feature type="compositionally biased region" description="Polar residues" evidence="1">
    <location>
        <begin position="190"/>
        <end position="204"/>
    </location>
</feature>
<dbReference type="EMBL" id="WWCL01000002">
    <property type="protein sequence ID" value="MYN46007.1"/>
    <property type="molecule type" value="Genomic_DNA"/>
</dbReference>
<dbReference type="Proteomes" id="UP000444316">
    <property type="component" value="Unassembled WGS sequence"/>
</dbReference>
<accession>A0A845I1P3</accession>
<dbReference type="AlphaFoldDB" id="A0A845I1P3"/>
<evidence type="ECO:0000313" key="2">
    <source>
        <dbReference type="EMBL" id="MYN46007.1"/>
    </source>
</evidence>
<comment type="caution">
    <text evidence="2">The sequence shown here is derived from an EMBL/GenBank/DDBJ whole genome shotgun (WGS) entry which is preliminary data.</text>
</comment>
<name>A0A845I1P3_9BURK</name>
<keyword evidence="3" id="KW-1185">Reference proteome</keyword>
<reference evidence="2" key="1">
    <citation type="submission" date="2019-12" db="EMBL/GenBank/DDBJ databases">
        <title>Novel species isolated from a subtropical stream in China.</title>
        <authorList>
            <person name="Lu H."/>
        </authorList>
    </citation>
    <scope>NUCLEOTIDE SEQUENCE [LARGE SCALE GENOMIC DNA]</scope>
    <source>
        <strain evidence="2">FT93W</strain>
    </source>
</reference>
<sequence>MAGNNTFATPESSDDFEAMCHQLYSLVWNDPGCMRVGRSGQSQFGVDILAFDGTRNVGIQCKHYTKTKFTIATVQGDVQKADDANLQIGHLLFATTTASEAEIVRQVHELSTSRRASGKFTVSVAFWGDICGHIRVHPTVGKSFIPNYPGGTILKISEESSEILSLVRDVSLKLNNLPGASGTEVDRSGSGFSDSRISGCLASQ</sequence>
<evidence type="ECO:0000313" key="3">
    <source>
        <dbReference type="Proteomes" id="UP000444316"/>
    </source>
</evidence>
<organism evidence="2 3">
    <name type="scientific">Duganella fentianensis</name>
    <dbReference type="NCBI Taxonomy" id="2692177"/>
    <lineage>
        <taxon>Bacteria</taxon>
        <taxon>Pseudomonadati</taxon>
        <taxon>Pseudomonadota</taxon>
        <taxon>Betaproteobacteria</taxon>
        <taxon>Burkholderiales</taxon>
        <taxon>Oxalobacteraceae</taxon>
        <taxon>Telluria group</taxon>
        <taxon>Duganella</taxon>
    </lineage>
</organism>
<protein>
    <recommendedName>
        <fullName evidence="4">Restriction endonuclease type IV Mrr domain-containing protein</fullName>
    </recommendedName>
</protein>
<feature type="region of interest" description="Disordered" evidence="1">
    <location>
        <begin position="181"/>
        <end position="204"/>
    </location>
</feature>
<proteinExistence type="predicted"/>
<dbReference type="RefSeq" id="WP_161035537.1">
    <property type="nucleotide sequence ID" value="NZ_WWCL01000002.1"/>
</dbReference>
<evidence type="ECO:0000256" key="1">
    <source>
        <dbReference type="SAM" id="MobiDB-lite"/>
    </source>
</evidence>
<gene>
    <name evidence="2" type="ORF">GTP23_13205</name>
</gene>